<gene>
    <name evidence="1" type="ORF">HR08_04410</name>
</gene>
<dbReference type="OrthoDB" id="603275at2"/>
<proteinExistence type="predicted"/>
<accession>A0A099WZQ4</accession>
<dbReference type="GeneID" id="57238839"/>
<protein>
    <submittedName>
        <fullName evidence="1">Uncharacterized protein</fullName>
    </submittedName>
</protein>
<comment type="caution">
    <text evidence="1">The sequence shown here is derived from an EMBL/GenBank/DDBJ whole genome shotgun (WGS) entry which is preliminary data.</text>
</comment>
<dbReference type="EMBL" id="JRAI01000040">
    <property type="protein sequence ID" value="KGN86207.1"/>
    <property type="molecule type" value="Genomic_DNA"/>
</dbReference>
<name>A0A099WZQ4_9PORP</name>
<evidence type="ECO:0000313" key="1">
    <source>
        <dbReference type="EMBL" id="KGN86207.1"/>
    </source>
</evidence>
<organism evidence="1 2">
    <name type="scientific">Porphyromonas gulae</name>
    <dbReference type="NCBI Taxonomy" id="111105"/>
    <lineage>
        <taxon>Bacteria</taxon>
        <taxon>Pseudomonadati</taxon>
        <taxon>Bacteroidota</taxon>
        <taxon>Bacteroidia</taxon>
        <taxon>Bacteroidales</taxon>
        <taxon>Porphyromonadaceae</taxon>
        <taxon>Porphyromonas</taxon>
    </lineage>
</organism>
<dbReference type="Proteomes" id="UP000030130">
    <property type="component" value="Unassembled WGS sequence"/>
</dbReference>
<dbReference type="AlphaFoldDB" id="A0A099WZQ4"/>
<dbReference type="RefSeq" id="WP_018964879.1">
    <property type="nucleotide sequence ID" value="NZ_JQJE01000008.1"/>
</dbReference>
<evidence type="ECO:0000313" key="2">
    <source>
        <dbReference type="Proteomes" id="UP000030130"/>
    </source>
</evidence>
<sequence length="99" mass="11331">MLAETYALSGKLLSRPFKWMELSLNGELSARRWRISDRPINQTDRIWGAQLAVFPGSQIAITAGAKWNKRHMIQDAKTRGDFYSMSIKKTSKHWVGKGH</sequence>
<reference evidence="1 2" key="1">
    <citation type="submission" date="2014-08" db="EMBL/GenBank/DDBJ databases">
        <title>Porphyromonas gulae strain:COT-052_OH1451 Genome sequencing.</title>
        <authorList>
            <person name="Wallis C."/>
            <person name="Deusch O."/>
            <person name="O'Flynn C."/>
            <person name="Davis I."/>
            <person name="Jospin G."/>
            <person name="Darling A.E."/>
            <person name="Coil D.A."/>
            <person name="Alexiev A."/>
            <person name="Horsfall A."/>
            <person name="Kirkwood N."/>
            <person name="Harris S."/>
            <person name="Eisen J.A."/>
        </authorList>
    </citation>
    <scope>NUCLEOTIDE SEQUENCE [LARGE SCALE GENOMIC DNA]</scope>
    <source>
        <strain evidence="2">COT-052 OH1451</strain>
    </source>
</reference>